<accession>A0A2T0MPP3</accession>
<feature type="transmembrane region" description="Helical" evidence="1">
    <location>
        <begin position="58"/>
        <end position="81"/>
    </location>
</feature>
<reference evidence="2 3" key="1">
    <citation type="submission" date="2018-03" db="EMBL/GenBank/DDBJ databases">
        <title>Genomic Encyclopedia of Type Strains, Phase III (KMG-III): the genomes of soil and plant-associated and newly described type strains.</title>
        <authorList>
            <person name="Whitman W."/>
        </authorList>
    </citation>
    <scope>NUCLEOTIDE SEQUENCE [LARGE SCALE GENOMIC DNA]</scope>
    <source>
        <strain evidence="2 3">CGMCC 4.7104</strain>
    </source>
</reference>
<dbReference type="AlphaFoldDB" id="A0A2T0MPP3"/>
<gene>
    <name evidence="2" type="ORF">B0I32_118140</name>
</gene>
<dbReference type="EMBL" id="PVNG01000018">
    <property type="protein sequence ID" value="PRX59998.1"/>
    <property type="molecule type" value="Genomic_DNA"/>
</dbReference>
<keyword evidence="3" id="KW-1185">Reference proteome</keyword>
<evidence type="ECO:0000313" key="2">
    <source>
        <dbReference type="EMBL" id="PRX59998.1"/>
    </source>
</evidence>
<keyword evidence="1" id="KW-1133">Transmembrane helix</keyword>
<comment type="caution">
    <text evidence="2">The sequence shown here is derived from an EMBL/GenBank/DDBJ whole genome shotgun (WGS) entry which is preliminary data.</text>
</comment>
<protein>
    <submittedName>
        <fullName evidence="2">Uncharacterized protein</fullName>
    </submittedName>
</protein>
<evidence type="ECO:0000313" key="3">
    <source>
        <dbReference type="Proteomes" id="UP000238312"/>
    </source>
</evidence>
<evidence type="ECO:0000256" key="1">
    <source>
        <dbReference type="SAM" id="Phobius"/>
    </source>
</evidence>
<sequence length="156" mass="16915">MRFLRWWAASLAVCVLTFLLLLSQRYVPGGEVWCAGPLSSFPEDTWVEQLRARVLNTIERVLLANALPSVCALLSGVVAVWAGRRVGVVVGVLAESVMLVVALMQVLEMVSFVRLLDCAGWDGRLPWLALLASQPLGYGVAAGLLGVGVRVRWRAG</sequence>
<name>A0A2T0MPP3_9ACTN</name>
<organism evidence="2 3">
    <name type="scientific">Nonomuraea fuscirosea</name>
    <dbReference type="NCBI Taxonomy" id="1291556"/>
    <lineage>
        <taxon>Bacteria</taxon>
        <taxon>Bacillati</taxon>
        <taxon>Actinomycetota</taxon>
        <taxon>Actinomycetes</taxon>
        <taxon>Streptosporangiales</taxon>
        <taxon>Streptosporangiaceae</taxon>
        <taxon>Nonomuraea</taxon>
    </lineage>
</organism>
<keyword evidence="1" id="KW-0812">Transmembrane</keyword>
<proteinExistence type="predicted"/>
<feature type="transmembrane region" description="Helical" evidence="1">
    <location>
        <begin position="88"/>
        <end position="107"/>
    </location>
</feature>
<keyword evidence="1" id="KW-0472">Membrane</keyword>
<dbReference type="Proteomes" id="UP000238312">
    <property type="component" value="Unassembled WGS sequence"/>
</dbReference>
<feature type="transmembrane region" description="Helical" evidence="1">
    <location>
        <begin position="127"/>
        <end position="149"/>
    </location>
</feature>